<reference evidence="2 3" key="1">
    <citation type="journal article" date="2016" name="Nat. Commun.">
        <title>Thousands of microbial genomes shed light on interconnected biogeochemical processes in an aquifer system.</title>
        <authorList>
            <person name="Anantharaman K."/>
            <person name="Brown C.T."/>
            <person name="Hug L.A."/>
            <person name="Sharon I."/>
            <person name="Castelle C.J."/>
            <person name="Probst A.J."/>
            <person name="Thomas B.C."/>
            <person name="Singh A."/>
            <person name="Wilkins M.J."/>
            <person name="Karaoz U."/>
            <person name="Brodie E.L."/>
            <person name="Williams K.H."/>
            <person name="Hubbard S.S."/>
            <person name="Banfield J.F."/>
        </authorList>
    </citation>
    <scope>NUCLEOTIDE SEQUENCE [LARGE SCALE GENOMIC DNA]</scope>
</reference>
<organism evidence="2 3">
    <name type="scientific">Candidatus Curtissbacteria bacterium RIFCSPHIGHO2_01_FULL_41_13</name>
    <dbReference type="NCBI Taxonomy" id="1797745"/>
    <lineage>
        <taxon>Bacteria</taxon>
        <taxon>Candidatus Curtissiibacteriota</taxon>
    </lineage>
</organism>
<evidence type="ECO:0000313" key="2">
    <source>
        <dbReference type="EMBL" id="OGD85096.1"/>
    </source>
</evidence>
<accession>A0A1F5FZR2</accession>
<dbReference type="EMBL" id="MFBA01000037">
    <property type="protein sequence ID" value="OGD85096.1"/>
    <property type="molecule type" value="Genomic_DNA"/>
</dbReference>
<evidence type="ECO:0000256" key="1">
    <source>
        <dbReference type="SAM" id="MobiDB-lite"/>
    </source>
</evidence>
<evidence type="ECO:0000313" key="3">
    <source>
        <dbReference type="Proteomes" id="UP000177069"/>
    </source>
</evidence>
<sequence length="248" mass="26427">MAREFGPTRLESLWQASNARAAMVEAARASLADDVSVLPEVSHSRRRSRAVPAFAVAGVLGIAAIACGGAKGTSNHEFTPTPNNPEPTATRMSEALPTTQVPTQTAQIEPTATLILEPTATEEIPFDPAAAAKEITRRIAEIQAEIITPPGIPDILAYTREAEYAIVNDDPAVQGVMNNVGHVALAVENSVCQGHNQDEVVGAWFMLRDLMQHYGERKEASGQLPVGAANGFVTQYFGNPDCAELQGR</sequence>
<gene>
    <name evidence="2" type="ORF">A2696_01155</name>
</gene>
<feature type="region of interest" description="Disordered" evidence="1">
    <location>
        <begin position="72"/>
        <end position="91"/>
    </location>
</feature>
<protein>
    <submittedName>
        <fullName evidence="2">Uncharacterized protein</fullName>
    </submittedName>
</protein>
<dbReference type="AlphaFoldDB" id="A0A1F5FZR2"/>
<name>A0A1F5FZR2_9BACT</name>
<comment type="caution">
    <text evidence="2">The sequence shown here is derived from an EMBL/GenBank/DDBJ whole genome shotgun (WGS) entry which is preliminary data.</text>
</comment>
<dbReference type="Proteomes" id="UP000177069">
    <property type="component" value="Unassembled WGS sequence"/>
</dbReference>
<proteinExistence type="predicted"/>